<name>A0A222E9I0_9RHOB</name>
<gene>
    <name evidence="14" type="primary">alkB1</name>
    <name evidence="14" type="ORF">ANTHELSMS3_04081</name>
</gene>
<keyword evidence="8 14" id="KW-0560">Oxidoreductase</keyword>
<evidence type="ECO:0000256" key="11">
    <source>
        <dbReference type="ARBA" id="ARBA00023136"/>
    </source>
</evidence>
<dbReference type="KEGG" id="aht:ANTHELSMS3_04081"/>
<dbReference type="AlphaFoldDB" id="A0A222E9I0"/>
<sequence length="343" mass="37437">MQRFILATHGLILLLAAAMLIGAPFPALALAYVTLFAWFMDRLSALAAPDHPGQEFPAGDGLAITLALVHFPLLFGGVWFLAQGDATTLDKALTFIALSLFIGQVGNSNAHELIHRGARSLRRLGVAVYASILFGHHASAHVRVHHVHAATPRDPNSARPGESFYAFALRAWVGAFRAGYRAESRLRRGAGLHPYVGYLFGATASLTLALMLAGLKGVVALIAISAYAQAQLLLSDYVQHYGLQRREIAPGKAEPVGPQHSWNAPHSFTSALMLNAPRHSDHHVRPGQPYPGLEIERQTMPILPYSLPTMAVIALIPPLWRRIMDPRARKWAEARYRPEPAYG</sequence>
<evidence type="ECO:0000313" key="14">
    <source>
        <dbReference type="EMBL" id="ASP22688.1"/>
    </source>
</evidence>
<evidence type="ECO:0000256" key="1">
    <source>
        <dbReference type="ARBA" id="ARBA00004429"/>
    </source>
</evidence>
<feature type="transmembrane region" description="Helical" evidence="12">
    <location>
        <begin position="62"/>
        <end position="82"/>
    </location>
</feature>
<evidence type="ECO:0000256" key="10">
    <source>
        <dbReference type="ARBA" id="ARBA00023033"/>
    </source>
</evidence>
<protein>
    <submittedName>
        <fullName evidence="14">Alkane 1-monooxygenase 1</fullName>
        <ecNumber evidence="14">1.14.15.3</ecNumber>
    </submittedName>
</protein>
<evidence type="ECO:0000256" key="12">
    <source>
        <dbReference type="SAM" id="Phobius"/>
    </source>
</evidence>
<feature type="transmembrane region" description="Helical" evidence="12">
    <location>
        <begin position="195"/>
        <end position="228"/>
    </location>
</feature>
<dbReference type="Proteomes" id="UP000203589">
    <property type="component" value="Chromosome"/>
</dbReference>
<keyword evidence="11 12" id="KW-0472">Membrane</keyword>
<dbReference type="InterPro" id="IPR005804">
    <property type="entry name" value="FA_desaturase_dom"/>
</dbReference>
<feature type="domain" description="Fatty acid desaturase" evidence="13">
    <location>
        <begin position="95"/>
        <end position="294"/>
    </location>
</feature>
<dbReference type="EC" id="1.14.15.3" evidence="14"/>
<dbReference type="GO" id="GO:0046872">
    <property type="term" value="F:metal ion binding"/>
    <property type="evidence" value="ECO:0007669"/>
    <property type="project" value="UniProtKB-KW"/>
</dbReference>
<keyword evidence="6" id="KW-0479">Metal-binding</keyword>
<evidence type="ECO:0000256" key="9">
    <source>
        <dbReference type="ARBA" id="ARBA00023004"/>
    </source>
</evidence>
<dbReference type="GO" id="GO:0005886">
    <property type="term" value="C:plasma membrane"/>
    <property type="evidence" value="ECO:0007669"/>
    <property type="project" value="UniProtKB-SubCell"/>
</dbReference>
<dbReference type="GO" id="GO:0006629">
    <property type="term" value="P:lipid metabolic process"/>
    <property type="evidence" value="ECO:0007669"/>
    <property type="project" value="InterPro"/>
</dbReference>
<reference evidence="14 15" key="1">
    <citation type="submission" date="2017-07" db="EMBL/GenBank/DDBJ databases">
        <title>Genome Sequence of Antarctobacter heliothermus Strain SMS3 Isolated from a culture of the Diatom Skeletonema marinoi.</title>
        <authorList>
            <person name="Topel M."/>
            <person name="Pinder M.I.M."/>
            <person name="Johansson O.N."/>
            <person name="Kourtchenko O."/>
            <person name="Godhe A."/>
            <person name="Clarke A.K."/>
        </authorList>
    </citation>
    <scope>NUCLEOTIDE SEQUENCE [LARGE SCALE GENOMIC DNA]</scope>
    <source>
        <strain evidence="14 15">SMS3</strain>
    </source>
</reference>
<dbReference type="RefSeq" id="WP_094036410.1">
    <property type="nucleotide sequence ID" value="NZ_CP022540.1"/>
</dbReference>
<evidence type="ECO:0000256" key="7">
    <source>
        <dbReference type="ARBA" id="ARBA00022989"/>
    </source>
</evidence>
<evidence type="ECO:0000256" key="6">
    <source>
        <dbReference type="ARBA" id="ARBA00022723"/>
    </source>
</evidence>
<organism evidence="14 15">
    <name type="scientific">Antarctobacter heliothermus</name>
    <dbReference type="NCBI Taxonomy" id="74033"/>
    <lineage>
        <taxon>Bacteria</taxon>
        <taxon>Pseudomonadati</taxon>
        <taxon>Pseudomonadota</taxon>
        <taxon>Alphaproteobacteria</taxon>
        <taxon>Rhodobacterales</taxon>
        <taxon>Roseobacteraceae</taxon>
        <taxon>Antarctobacter</taxon>
    </lineage>
</organism>
<evidence type="ECO:0000256" key="5">
    <source>
        <dbReference type="ARBA" id="ARBA00022692"/>
    </source>
</evidence>
<comment type="similarity">
    <text evidence="2">Belongs to the fatty acid desaturase type 1 family. AlkB subfamily.</text>
</comment>
<keyword evidence="9" id="KW-0408">Iron</keyword>
<dbReference type="PANTHER" id="PTHR38674">
    <property type="entry name" value="ALKANE 1-MONOOXYGENASE 1"/>
    <property type="match status" value="1"/>
</dbReference>
<evidence type="ECO:0000256" key="8">
    <source>
        <dbReference type="ARBA" id="ARBA00023002"/>
    </source>
</evidence>
<keyword evidence="15" id="KW-1185">Reference proteome</keyword>
<dbReference type="CDD" id="cd03512">
    <property type="entry name" value="Alkane-hydroxylase"/>
    <property type="match status" value="1"/>
</dbReference>
<dbReference type="GO" id="GO:0004497">
    <property type="term" value="F:monooxygenase activity"/>
    <property type="evidence" value="ECO:0007669"/>
    <property type="project" value="UniProtKB-KW"/>
</dbReference>
<evidence type="ECO:0000256" key="3">
    <source>
        <dbReference type="ARBA" id="ARBA00022475"/>
    </source>
</evidence>
<proteinExistence type="inferred from homology"/>
<evidence type="ECO:0000313" key="15">
    <source>
        <dbReference type="Proteomes" id="UP000203589"/>
    </source>
</evidence>
<dbReference type="PANTHER" id="PTHR38674:SF1">
    <property type="entry name" value="ALKANE 1-MONOOXYGENASE 1"/>
    <property type="match status" value="1"/>
</dbReference>
<evidence type="ECO:0000259" key="13">
    <source>
        <dbReference type="Pfam" id="PF00487"/>
    </source>
</evidence>
<dbReference type="Pfam" id="PF00487">
    <property type="entry name" value="FA_desaturase"/>
    <property type="match status" value="1"/>
</dbReference>
<dbReference type="EMBL" id="CP022540">
    <property type="protein sequence ID" value="ASP22688.1"/>
    <property type="molecule type" value="Genomic_DNA"/>
</dbReference>
<keyword evidence="7 12" id="KW-1133">Transmembrane helix</keyword>
<keyword evidence="10 14" id="KW-0503">Monooxygenase</keyword>
<keyword evidence="4" id="KW-0997">Cell inner membrane</keyword>
<dbReference type="OrthoDB" id="4759734at2"/>
<keyword evidence="3" id="KW-1003">Cell membrane</keyword>
<evidence type="ECO:0000256" key="4">
    <source>
        <dbReference type="ARBA" id="ARBA00022519"/>
    </source>
</evidence>
<comment type="subcellular location">
    <subcellularLocation>
        <location evidence="1">Cell inner membrane</location>
        <topology evidence="1">Multi-pass membrane protein</topology>
    </subcellularLocation>
</comment>
<keyword evidence="5 12" id="KW-0812">Transmembrane</keyword>
<evidence type="ECO:0000256" key="2">
    <source>
        <dbReference type="ARBA" id="ARBA00010823"/>
    </source>
</evidence>
<dbReference type="InterPro" id="IPR033885">
    <property type="entry name" value="AlkB/XylM"/>
</dbReference>
<accession>A0A222E9I0</accession>